<evidence type="ECO:0000259" key="1">
    <source>
        <dbReference type="Pfam" id="PF00078"/>
    </source>
</evidence>
<dbReference type="PANTHER" id="PTHR48475">
    <property type="entry name" value="RIBONUCLEASE H"/>
    <property type="match status" value="1"/>
</dbReference>
<sequence>MDAYQGATYQRLVNRMFQDQISVSREVYVDEMLVKSKKEDDHLYHLKQTFEVMRAYGIKLNPTKCTFGVRGGKFLEYMVSERGIEANPEKIEAIIQLQSPRTLKEVQKLTAVSEEAVSSVLVREEEKIQNPIYYVSKMLKGQKNDTQIEKLALALEKVGGWLLHVDGSSNANNGGAGILLQGPNEVEIEIAARLSFAATNNEAEYEALNLCLQLAHDAGARELDICADSQLVAMQQIPRSENERADALSKSGAMVSGIRDRRVTIMVKERPAIGEVEEVQVVEKGGL</sequence>
<dbReference type="GO" id="GO:0003676">
    <property type="term" value="F:nucleic acid binding"/>
    <property type="evidence" value="ECO:0007669"/>
    <property type="project" value="InterPro"/>
</dbReference>
<dbReference type="PANTHER" id="PTHR48475:SF2">
    <property type="entry name" value="RIBONUCLEASE H"/>
    <property type="match status" value="1"/>
</dbReference>
<evidence type="ECO:0000259" key="2">
    <source>
        <dbReference type="Pfam" id="PF13456"/>
    </source>
</evidence>
<proteinExistence type="predicted"/>
<dbReference type="SUPFAM" id="SSF53098">
    <property type="entry name" value="Ribonuclease H-like"/>
    <property type="match status" value="1"/>
</dbReference>
<reference evidence="3" key="1">
    <citation type="submission" date="2020-06" db="EMBL/GenBank/DDBJ databases">
        <authorList>
            <person name="Li T."/>
            <person name="Hu X."/>
            <person name="Zhang T."/>
            <person name="Song X."/>
            <person name="Zhang H."/>
            <person name="Dai N."/>
            <person name="Sheng W."/>
            <person name="Hou X."/>
            <person name="Wei L."/>
        </authorList>
    </citation>
    <scope>NUCLEOTIDE SEQUENCE</scope>
    <source>
        <strain evidence="3">KEN1</strain>
        <tissue evidence="3">Leaf</tissue>
    </source>
</reference>
<dbReference type="InterPro" id="IPR012337">
    <property type="entry name" value="RNaseH-like_sf"/>
</dbReference>
<name>A0AAW2U4A1_9LAMI</name>
<dbReference type="Gene3D" id="3.30.420.10">
    <property type="entry name" value="Ribonuclease H-like superfamily/Ribonuclease H"/>
    <property type="match status" value="1"/>
</dbReference>
<feature type="domain" description="RNase H type-1" evidence="2">
    <location>
        <begin position="165"/>
        <end position="240"/>
    </location>
</feature>
<dbReference type="AlphaFoldDB" id="A0AAW2U4A1"/>
<dbReference type="GO" id="GO:0004523">
    <property type="term" value="F:RNA-DNA hybrid ribonuclease activity"/>
    <property type="evidence" value="ECO:0007669"/>
    <property type="project" value="InterPro"/>
</dbReference>
<dbReference type="CDD" id="cd09279">
    <property type="entry name" value="RNase_HI_like"/>
    <property type="match status" value="1"/>
</dbReference>
<dbReference type="Pfam" id="PF00078">
    <property type="entry name" value="RVT_1"/>
    <property type="match status" value="1"/>
</dbReference>
<dbReference type="InterPro" id="IPR036397">
    <property type="entry name" value="RNaseH_sf"/>
</dbReference>
<dbReference type="InterPro" id="IPR043128">
    <property type="entry name" value="Rev_trsase/Diguanyl_cyclase"/>
</dbReference>
<dbReference type="EMBL" id="JACGWN010000013">
    <property type="protein sequence ID" value="KAL0411853.1"/>
    <property type="molecule type" value="Genomic_DNA"/>
</dbReference>
<organism evidence="3">
    <name type="scientific">Sesamum latifolium</name>
    <dbReference type="NCBI Taxonomy" id="2727402"/>
    <lineage>
        <taxon>Eukaryota</taxon>
        <taxon>Viridiplantae</taxon>
        <taxon>Streptophyta</taxon>
        <taxon>Embryophyta</taxon>
        <taxon>Tracheophyta</taxon>
        <taxon>Spermatophyta</taxon>
        <taxon>Magnoliopsida</taxon>
        <taxon>eudicotyledons</taxon>
        <taxon>Gunneridae</taxon>
        <taxon>Pentapetalae</taxon>
        <taxon>asterids</taxon>
        <taxon>lamiids</taxon>
        <taxon>Lamiales</taxon>
        <taxon>Pedaliaceae</taxon>
        <taxon>Sesamum</taxon>
    </lineage>
</organism>
<accession>A0AAW2U4A1</accession>
<dbReference type="InterPro" id="IPR043502">
    <property type="entry name" value="DNA/RNA_pol_sf"/>
</dbReference>
<dbReference type="SUPFAM" id="SSF56672">
    <property type="entry name" value="DNA/RNA polymerases"/>
    <property type="match status" value="1"/>
</dbReference>
<reference evidence="3" key="2">
    <citation type="journal article" date="2024" name="Plant">
        <title>Genomic evolution and insights into agronomic trait innovations of Sesamum species.</title>
        <authorList>
            <person name="Miao H."/>
            <person name="Wang L."/>
            <person name="Qu L."/>
            <person name="Liu H."/>
            <person name="Sun Y."/>
            <person name="Le M."/>
            <person name="Wang Q."/>
            <person name="Wei S."/>
            <person name="Zheng Y."/>
            <person name="Lin W."/>
            <person name="Duan Y."/>
            <person name="Cao H."/>
            <person name="Xiong S."/>
            <person name="Wang X."/>
            <person name="Wei L."/>
            <person name="Li C."/>
            <person name="Ma Q."/>
            <person name="Ju M."/>
            <person name="Zhao R."/>
            <person name="Li G."/>
            <person name="Mu C."/>
            <person name="Tian Q."/>
            <person name="Mei H."/>
            <person name="Zhang T."/>
            <person name="Gao T."/>
            <person name="Zhang H."/>
        </authorList>
    </citation>
    <scope>NUCLEOTIDE SEQUENCE</scope>
    <source>
        <strain evidence="3">KEN1</strain>
    </source>
</reference>
<dbReference type="InterPro" id="IPR000477">
    <property type="entry name" value="RT_dom"/>
</dbReference>
<evidence type="ECO:0000313" key="3">
    <source>
        <dbReference type="EMBL" id="KAL0411853.1"/>
    </source>
</evidence>
<feature type="domain" description="Reverse transcriptase" evidence="1">
    <location>
        <begin position="7"/>
        <end position="75"/>
    </location>
</feature>
<dbReference type="CDD" id="cd01647">
    <property type="entry name" value="RT_LTR"/>
    <property type="match status" value="1"/>
</dbReference>
<gene>
    <name evidence="3" type="ORF">Slati_3775000</name>
</gene>
<dbReference type="Pfam" id="PF13456">
    <property type="entry name" value="RVT_3"/>
    <property type="match status" value="1"/>
</dbReference>
<dbReference type="InterPro" id="IPR002156">
    <property type="entry name" value="RNaseH_domain"/>
</dbReference>
<protein>
    <submittedName>
        <fullName evidence="3">Retrovirus-related Pol polyprotein from transposon gypsy</fullName>
    </submittedName>
</protein>
<comment type="caution">
    <text evidence="3">The sequence shown here is derived from an EMBL/GenBank/DDBJ whole genome shotgun (WGS) entry which is preliminary data.</text>
</comment>
<dbReference type="Gene3D" id="3.30.70.270">
    <property type="match status" value="1"/>
</dbReference>